<sequence length="136" mass="15082">MQLASHGRGLPVQPMREGTFVLTHNAQVGGRRASCHIDLVPQGVRRPTRKHPFGFGSALRTPPTESTVYRLLLARRAIHPQDQVALPDVTMTSRQRVILRLRECLASPWMRILTSFALSSLHINSASVEVATRTPA</sequence>
<accession>A0A975XIN4</accession>
<reference evidence="1 2" key="1">
    <citation type="submission" date="2018-01" db="EMBL/GenBank/DDBJ databases">
        <authorList>
            <person name="Clerissi C."/>
        </authorList>
    </citation>
    <scope>NUCLEOTIDE SEQUENCE [LARGE SCALE GENOMIC DNA]</scope>
    <source>
        <strain evidence="1">Cupriavidus taiwanensis LMG 19430</strain>
    </source>
</reference>
<organism evidence="1 2">
    <name type="scientific">Cupriavidus taiwanensis</name>
    <dbReference type="NCBI Taxonomy" id="164546"/>
    <lineage>
        <taxon>Bacteria</taxon>
        <taxon>Pseudomonadati</taxon>
        <taxon>Pseudomonadota</taxon>
        <taxon>Betaproteobacteria</taxon>
        <taxon>Burkholderiales</taxon>
        <taxon>Burkholderiaceae</taxon>
        <taxon>Cupriavidus</taxon>
    </lineage>
</organism>
<evidence type="ECO:0000313" key="1">
    <source>
        <dbReference type="EMBL" id="SOY71768.1"/>
    </source>
</evidence>
<dbReference type="EMBL" id="OFSN01000019">
    <property type="protein sequence ID" value="SOY71768.1"/>
    <property type="molecule type" value="Genomic_DNA"/>
</dbReference>
<name>A0A975XIN4_9BURK</name>
<protein>
    <submittedName>
        <fullName evidence="1">Uncharacterized protein</fullName>
    </submittedName>
</protein>
<dbReference type="AlphaFoldDB" id="A0A975XIN4"/>
<dbReference type="Proteomes" id="UP000257016">
    <property type="component" value="Unassembled WGS sequence"/>
</dbReference>
<gene>
    <name evidence="1" type="ORF">CBM2586_B130488</name>
</gene>
<proteinExistence type="predicted"/>
<comment type="caution">
    <text evidence="1">The sequence shown here is derived from an EMBL/GenBank/DDBJ whole genome shotgun (WGS) entry which is preliminary data.</text>
</comment>
<evidence type="ECO:0000313" key="2">
    <source>
        <dbReference type="Proteomes" id="UP000257016"/>
    </source>
</evidence>